<comment type="caution">
    <text evidence="2">The sequence shown here is derived from an EMBL/GenBank/DDBJ whole genome shotgun (WGS) entry which is preliminary data.</text>
</comment>
<gene>
    <name evidence="2" type="ORF">GMA12_02205</name>
</gene>
<name>A0A6N8GGB6_9MICC</name>
<proteinExistence type="predicted"/>
<keyword evidence="1" id="KW-1133">Transmembrane helix</keyword>
<sequence>MSPSAVLERPEVSLDAGGAAAVLLKVGNEGKSVDEYRFRVVGPLAPWTTVEPETVSVDSGDFAKVTVDLHVPRSSEVPAGSVPYGVQVLPSQNSVDPVVAEGVVQIRPFHDTVAKLVPQGSRGKRGGRHRLGVSNRGNASVDVRLVAKDPEERLHLHLRPSGLRVVPGTVQFADLTVRPRASIWRGTGTEHPFAISVEPDRGPSTVISGTHQQEAILPRWSLEAAAIFTLLALLAFLALLSVQRFGSAAREFSADAQVYVQRCLQDMVTGGDRVACRVWPPEDHVVEEDLEGGGAVEGTPPMVELAVTANVGGRKSAVFTLGGQNDAFNITTILLSGSKGDTGRWTLSRNGETVYYGTVEGFEGQAFAYAGVLLAPEQEMVLELECTGLDAEEATSPSDLCEVKAVLQGELIPLEG</sequence>
<dbReference type="RefSeq" id="WP_156266620.1">
    <property type="nucleotide sequence ID" value="NZ_WOGU01000001.1"/>
</dbReference>
<organism evidence="2 3">
    <name type="scientific">Kocuria sediminis</name>
    <dbReference type="NCBI Taxonomy" id="1038857"/>
    <lineage>
        <taxon>Bacteria</taxon>
        <taxon>Bacillati</taxon>
        <taxon>Actinomycetota</taxon>
        <taxon>Actinomycetes</taxon>
        <taxon>Micrococcales</taxon>
        <taxon>Micrococcaceae</taxon>
        <taxon>Kocuria</taxon>
    </lineage>
</organism>
<evidence type="ECO:0008006" key="4">
    <source>
        <dbReference type="Google" id="ProtNLM"/>
    </source>
</evidence>
<evidence type="ECO:0000256" key="1">
    <source>
        <dbReference type="SAM" id="Phobius"/>
    </source>
</evidence>
<dbReference type="AlphaFoldDB" id="A0A6N8GGB6"/>
<keyword evidence="1" id="KW-0472">Membrane</keyword>
<keyword evidence="1" id="KW-0812">Transmembrane</keyword>
<evidence type="ECO:0000313" key="3">
    <source>
        <dbReference type="Proteomes" id="UP000436989"/>
    </source>
</evidence>
<dbReference type="Proteomes" id="UP000436989">
    <property type="component" value="Unassembled WGS sequence"/>
</dbReference>
<dbReference type="EMBL" id="WOGU01000001">
    <property type="protein sequence ID" value="MUN61968.1"/>
    <property type="molecule type" value="Genomic_DNA"/>
</dbReference>
<protein>
    <recommendedName>
        <fullName evidence="4">Hydrolytic protein</fullName>
    </recommendedName>
</protein>
<evidence type="ECO:0000313" key="2">
    <source>
        <dbReference type="EMBL" id="MUN61968.1"/>
    </source>
</evidence>
<feature type="transmembrane region" description="Helical" evidence="1">
    <location>
        <begin position="220"/>
        <end position="240"/>
    </location>
</feature>
<reference evidence="2 3" key="1">
    <citation type="submission" date="2019-12" db="EMBL/GenBank/DDBJ databases">
        <authorList>
            <person name="Shi Y."/>
        </authorList>
    </citation>
    <scope>NUCLEOTIDE SEQUENCE [LARGE SCALE GENOMIC DNA]</scope>
    <source>
        <strain evidence="2 3">JCM 17929</strain>
    </source>
</reference>
<accession>A0A6N8GGB6</accession>
<keyword evidence="3" id="KW-1185">Reference proteome</keyword>